<reference evidence="3 4" key="1">
    <citation type="journal article" date="2013" name="Nature">
        <title>Anaerobic oxidation of methane coupled to nitrate reduction in a novel archaeal lineage.</title>
        <authorList>
            <person name="Haroon M.F."/>
            <person name="Hu S."/>
            <person name="Shi Y."/>
            <person name="Imelfort M."/>
            <person name="Keller J."/>
            <person name="Hugenholtz P."/>
            <person name="Yuan Z."/>
            <person name="Tyson G.W."/>
        </authorList>
    </citation>
    <scope>NUCLEOTIDE SEQUENCE [LARGE SCALE GENOMIC DNA]</scope>
    <source>
        <strain evidence="3 4">ANME-2d</strain>
    </source>
</reference>
<name>A0A062V612_9EURY</name>
<dbReference type="SUPFAM" id="SSF52499">
    <property type="entry name" value="Isochorismatase-like hydrolases"/>
    <property type="match status" value="1"/>
</dbReference>
<evidence type="ECO:0000313" key="4">
    <source>
        <dbReference type="Proteomes" id="UP000027153"/>
    </source>
</evidence>
<dbReference type="InterPro" id="IPR000868">
    <property type="entry name" value="Isochorismatase-like_dom"/>
</dbReference>
<dbReference type="PANTHER" id="PTHR43540:SF6">
    <property type="entry name" value="ISOCHORISMATASE-LIKE DOMAIN-CONTAINING PROTEIN"/>
    <property type="match status" value="1"/>
</dbReference>
<dbReference type="InterPro" id="IPR036380">
    <property type="entry name" value="Isochorismatase-like_sf"/>
</dbReference>
<dbReference type="PANTHER" id="PTHR43540">
    <property type="entry name" value="PEROXYUREIDOACRYLATE/UREIDOACRYLATE AMIDOHYDROLASE-RELATED"/>
    <property type="match status" value="1"/>
</dbReference>
<feature type="domain" description="Isochorismatase-like" evidence="2">
    <location>
        <begin position="4"/>
        <end position="171"/>
    </location>
</feature>
<evidence type="ECO:0000313" key="3">
    <source>
        <dbReference type="EMBL" id="KCZ72762.1"/>
    </source>
</evidence>
<dbReference type="Pfam" id="PF00857">
    <property type="entry name" value="Isochorismatase"/>
    <property type="match status" value="1"/>
</dbReference>
<dbReference type="RefSeq" id="WP_048089757.1">
    <property type="nucleotide sequence ID" value="NZ_JMIY01000002.1"/>
</dbReference>
<dbReference type="GO" id="GO:0016787">
    <property type="term" value="F:hydrolase activity"/>
    <property type="evidence" value="ECO:0007669"/>
    <property type="project" value="UniProtKB-KW"/>
</dbReference>
<evidence type="ECO:0000259" key="2">
    <source>
        <dbReference type="Pfam" id="PF00857"/>
    </source>
</evidence>
<keyword evidence="4" id="KW-1185">Reference proteome</keyword>
<dbReference type="OrthoDB" id="9194at2157"/>
<gene>
    <name evidence="3" type="ORF">ANME2D_01196</name>
</gene>
<sequence>MKKAIIVVDMINDFVTGKLGSAQAQRIVPNVANLIKKAREQGIPIIYLRDAHTATDREMNIWGEHAMKGTRGSEIVPELKPEKTDIVIEKRWYSGFVDTELPSVLKRLGVDTLIILGVSTDICVQNNVGHAYFSGYRTIVPQDCTASIDERDQEQAIKYMKNIYGAEITSSDKAL</sequence>
<dbReference type="InterPro" id="IPR050272">
    <property type="entry name" value="Isochorismatase-like_hydrls"/>
</dbReference>
<accession>A0A062V612</accession>
<comment type="caution">
    <text evidence="3">The sequence shown here is derived from an EMBL/GenBank/DDBJ whole genome shotgun (WGS) entry which is preliminary data.</text>
</comment>
<keyword evidence="1" id="KW-0378">Hydrolase</keyword>
<dbReference type="Proteomes" id="UP000027153">
    <property type="component" value="Unassembled WGS sequence"/>
</dbReference>
<evidence type="ECO:0000256" key="1">
    <source>
        <dbReference type="ARBA" id="ARBA00022801"/>
    </source>
</evidence>
<protein>
    <submittedName>
        <fullName evidence="3">Nicotinamidase-like amidase</fullName>
    </submittedName>
</protein>
<dbReference type="CDD" id="cd00431">
    <property type="entry name" value="cysteine_hydrolases"/>
    <property type="match status" value="1"/>
</dbReference>
<dbReference type="EMBL" id="JMIY01000002">
    <property type="protein sequence ID" value="KCZ72762.1"/>
    <property type="molecule type" value="Genomic_DNA"/>
</dbReference>
<dbReference type="Gene3D" id="3.40.50.850">
    <property type="entry name" value="Isochorismatase-like"/>
    <property type="match status" value="1"/>
</dbReference>
<organism evidence="3 4">
    <name type="scientific">Candidatus Methanoperedens nitratireducens</name>
    <dbReference type="NCBI Taxonomy" id="1392998"/>
    <lineage>
        <taxon>Archaea</taxon>
        <taxon>Methanobacteriati</taxon>
        <taxon>Methanobacteriota</taxon>
        <taxon>Stenosarchaea group</taxon>
        <taxon>Methanomicrobia</taxon>
        <taxon>Methanosarcinales</taxon>
        <taxon>ANME-2 cluster</taxon>
        <taxon>Candidatus Methanoperedentaceae</taxon>
        <taxon>Candidatus Methanoperedens</taxon>
    </lineage>
</organism>
<proteinExistence type="predicted"/>
<dbReference type="AlphaFoldDB" id="A0A062V612"/>